<dbReference type="PANTHER" id="PTHR35011">
    <property type="entry name" value="2,3-DIKETO-L-GULONATE TRAP TRANSPORTER SMALL PERMEASE PROTEIN YIAM"/>
    <property type="match status" value="1"/>
</dbReference>
<feature type="transmembrane region" description="Helical" evidence="9">
    <location>
        <begin position="135"/>
        <end position="155"/>
    </location>
</feature>
<evidence type="ECO:0000256" key="5">
    <source>
        <dbReference type="ARBA" id="ARBA00022692"/>
    </source>
</evidence>
<dbReference type="GO" id="GO:0015740">
    <property type="term" value="P:C4-dicarboxylate transport"/>
    <property type="evidence" value="ECO:0007669"/>
    <property type="project" value="TreeGrafter"/>
</dbReference>
<evidence type="ECO:0000256" key="9">
    <source>
        <dbReference type="RuleBase" id="RU369079"/>
    </source>
</evidence>
<keyword evidence="2 9" id="KW-0813">Transport</keyword>
<feature type="domain" description="Tripartite ATP-independent periplasmic transporters DctQ component" evidence="10">
    <location>
        <begin position="31"/>
        <end position="159"/>
    </location>
</feature>
<comment type="function">
    <text evidence="9">Part of the tripartite ATP-independent periplasmic (TRAP) transport system.</text>
</comment>
<dbReference type="InterPro" id="IPR007387">
    <property type="entry name" value="TRAP_DctQ"/>
</dbReference>
<evidence type="ECO:0000256" key="3">
    <source>
        <dbReference type="ARBA" id="ARBA00022475"/>
    </source>
</evidence>
<gene>
    <name evidence="11" type="ORF">DXT89_08925</name>
</gene>
<name>A0A368NXH2_AGRVI</name>
<evidence type="ECO:0000256" key="7">
    <source>
        <dbReference type="ARBA" id="ARBA00023136"/>
    </source>
</evidence>
<feature type="transmembrane region" description="Helical" evidence="9">
    <location>
        <begin position="51"/>
        <end position="73"/>
    </location>
</feature>
<reference evidence="11 12" key="1">
    <citation type="submission" date="2018-08" db="EMBL/GenBank/DDBJ databases">
        <title>Genome sequencing of Agrobacterium vitis strain ICMP 10754.</title>
        <authorList>
            <person name="Visnovsky S.B."/>
            <person name="Pitman A.R."/>
        </authorList>
    </citation>
    <scope>NUCLEOTIDE SEQUENCE [LARGE SCALE GENOMIC DNA]</scope>
    <source>
        <strain evidence="11 12">ICMP 10754</strain>
    </source>
</reference>
<evidence type="ECO:0000256" key="1">
    <source>
        <dbReference type="ARBA" id="ARBA00004429"/>
    </source>
</evidence>
<keyword evidence="4 9" id="KW-0997">Cell inner membrane</keyword>
<dbReference type="Proteomes" id="UP000436911">
    <property type="component" value="Unassembled WGS sequence"/>
</dbReference>
<evidence type="ECO:0000256" key="8">
    <source>
        <dbReference type="ARBA" id="ARBA00038436"/>
    </source>
</evidence>
<keyword evidence="6 9" id="KW-1133">Transmembrane helix</keyword>
<sequence>MDQFSENPSPGGWGWLKRIFEFAGVLAFIVMFGSTLLGVIARYFGLGGFEWSFEVAGIAFIWIIFIGLINAEVRGENVAFEALKHSAPPRLRAAFDAIANLALLTMGLAFVISGWAVWQRSWKVPTSVLRMPTGVITATILILGVAAVCIALYRLSHKVRPLPEKPQEGSLR</sequence>
<dbReference type="GO" id="GO:0022857">
    <property type="term" value="F:transmembrane transporter activity"/>
    <property type="evidence" value="ECO:0007669"/>
    <property type="project" value="UniProtKB-UniRule"/>
</dbReference>
<dbReference type="EMBL" id="QUSG01000004">
    <property type="protein sequence ID" value="KAA3528164.1"/>
    <property type="molecule type" value="Genomic_DNA"/>
</dbReference>
<proteinExistence type="inferred from homology"/>
<evidence type="ECO:0000313" key="11">
    <source>
        <dbReference type="EMBL" id="KAA3528164.1"/>
    </source>
</evidence>
<evidence type="ECO:0000256" key="4">
    <source>
        <dbReference type="ARBA" id="ARBA00022519"/>
    </source>
</evidence>
<feature type="transmembrane region" description="Helical" evidence="9">
    <location>
        <begin position="94"/>
        <end position="115"/>
    </location>
</feature>
<dbReference type="AlphaFoldDB" id="A0A368NXH2"/>
<dbReference type="Pfam" id="PF04290">
    <property type="entry name" value="DctQ"/>
    <property type="match status" value="1"/>
</dbReference>
<dbReference type="InterPro" id="IPR055348">
    <property type="entry name" value="DctQ"/>
</dbReference>
<comment type="caution">
    <text evidence="11">The sequence shown here is derived from an EMBL/GenBank/DDBJ whole genome shotgun (WGS) entry which is preliminary data.</text>
</comment>
<comment type="subunit">
    <text evidence="9">The complex comprises the extracytoplasmic solute receptor protein and the two transmembrane proteins.</text>
</comment>
<evidence type="ECO:0000259" key="10">
    <source>
        <dbReference type="Pfam" id="PF04290"/>
    </source>
</evidence>
<comment type="subcellular location">
    <subcellularLocation>
        <location evidence="1 9">Cell inner membrane</location>
        <topology evidence="1 9">Multi-pass membrane protein</topology>
    </subcellularLocation>
</comment>
<feature type="transmembrane region" description="Helical" evidence="9">
    <location>
        <begin position="20"/>
        <end position="45"/>
    </location>
</feature>
<protein>
    <recommendedName>
        <fullName evidence="9">TRAP transporter small permease protein</fullName>
    </recommendedName>
</protein>
<evidence type="ECO:0000256" key="6">
    <source>
        <dbReference type="ARBA" id="ARBA00022989"/>
    </source>
</evidence>
<comment type="similarity">
    <text evidence="8 9">Belongs to the TRAP transporter small permease family.</text>
</comment>
<evidence type="ECO:0000256" key="2">
    <source>
        <dbReference type="ARBA" id="ARBA00022448"/>
    </source>
</evidence>
<dbReference type="RefSeq" id="WP_060719594.1">
    <property type="nucleotide sequence ID" value="NZ_CP055265.1"/>
</dbReference>
<dbReference type="PANTHER" id="PTHR35011:SF2">
    <property type="entry name" value="2,3-DIKETO-L-GULONATE TRAP TRANSPORTER SMALL PERMEASE PROTEIN YIAM"/>
    <property type="match status" value="1"/>
</dbReference>
<accession>A0A368NXH2</accession>
<dbReference type="GeneID" id="60681428"/>
<keyword evidence="5 9" id="KW-0812">Transmembrane</keyword>
<dbReference type="GO" id="GO:0005886">
    <property type="term" value="C:plasma membrane"/>
    <property type="evidence" value="ECO:0007669"/>
    <property type="project" value="UniProtKB-SubCell"/>
</dbReference>
<evidence type="ECO:0000313" key="12">
    <source>
        <dbReference type="Proteomes" id="UP000436911"/>
    </source>
</evidence>
<keyword evidence="3" id="KW-1003">Cell membrane</keyword>
<organism evidence="11 12">
    <name type="scientific">Agrobacterium vitis</name>
    <name type="common">Rhizobium vitis</name>
    <dbReference type="NCBI Taxonomy" id="373"/>
    <lineage>
        <taxon>Bacteria</taxon>
        <taxon>Pseudomonadati</taxon>
        <taxon>Pseudomonadota</taxon>
        <taxon>Alphaproteobacteria</taxon>
        <taxon>Hyphomicrobiales</taxon>
        <taxon>Rhizobiaceae</taxon>
        <taxon>Rhizobium/Agrobacterium group</taxon>
        <taxon>Agrobacterium</taxon>
    </lineage>
</organism>
<keyword evidence="7 9" id="KW-0472">Membrane</keyword>
<dbReference type="OrthoDB" id="7843639at2"/>